<protein>
    <submittedName>
        <fullName evidence="2">Membrane protein</fullName>
    </submittedName>
</protein>
<dbReference type="InterPro" id="IPR052022">
    <property type="entry name" value="26kDa_periplasmic_antigen"/>
</dbReference>
<organism evidence="2 3">
    <name type="scientific">Maricaulis virginensis</name>
    <dbReference type="NCBI Taxonomy" id="144022"/>
    <lineage>
        <taxon>Bacteria</taxon>
        <taxon>Pseudomonadati</taxon>
        <taxon>Pseudomonadota</taxon>
        <taxon>Alphaproteobacteria</taxon>
        <taxon>Maricaulales</taxon>
        <taxon>Maricaulaceae</taxon>
        <taxon>Maricaulis</taxon>
    </lineage>
</organism>
<evidence type="ECO:0000313" key="2">
    <source>
        <dbReference type="EMBL" id="GLK50498.1"/>
    </source>
</evidence>
<keyword evidence="3" id="KW-1185">Reference proteome</keyword>
<dbReference type="RefSeq" id="WP_271184899.1">
    <property type="nucleotide sequence ID" value="NZ_BSFE01000001.1"/>
</dbReference>
<dbReference type="AlphaFoldDB" id="A0A9W6IID6"/>
<dbReference type="Gene3D" id="3.30.70.2970">
    <property type="entry name" value="Protein of unknown function (DUF541), domain 2"/>
    <property type="match status" value="1"/>
</dbReference>
<evidence type="ECO:0000313" key="3">
    <source>
        <dbReference type="Proteomes" id="UP001143486"/>
    </source>
</evidence>
<dbReference type="InterPro" id="IPR007497">
    <property type="entry name" value="SIMPL/DUF541"/>
</dbReference>
<dbReference type="PANTHER" id="PTHR34387:SF1">
    <property type="entry name" value="PERIPLASMIC IMMUNOGENIC PROTEIN"/>
    <property type="match status" value="1"/>
</dbReference>
<accession>A0A9W6IID6</accession>
<sequence>MFRALIATTALTALTAGSAFAQIQEPQPTLSLSATAEVRLAPDYAQVSSGVVSRADTAQAAMRANSQAMAAVFAALREAGVAENDMQTSQLSVSPVYSDRREPGQIELNIIGYEARNTVTAKVTDTDRTGAVIDAMVEAGANNINNVTFGSDNTEDAMDEARRQAIANLLAKAELFADAAGFELCGIRRMGEAHMGSPQPVMMRASFAEDMAATPVAAGQLTLNASVNADFCIAE</sequence>
<comment type="caution">
    <text evidence="2">The sequence shown here is derived from an EMBL/GenBank/DDBJ whole genome shotgun (WGS) entry which is preliminary data.</text>
</comment>
<feature type="chain" id="PRO_5040983683" evidence="1">
    <location>
        <begin position="22"/>
        <end position="235"/>
    </location>
</feature>
<dbReference type="Proteomes" id="UP001143486">
    <property type="component" value="Unassembled WGS sequence"/>
</dbReference>
<keyword evidence="1" id="KW-0732">Signal</keyword>
<feature type="signal peptide" evidence="1">
    <location>
        <begin position="1"/>
        <end position="21"/>
    </location>
</feature>
<reference evidence="2" key="1">
    <citation type="journal article" date="2014" name="Int. J. Syst. Evol. Microbiol.">
        <title>Complete genome sequence of Corynebacterium casei LMG S-19264T (=DSM 44701T), isolated from a smear-ripened cheese.</title>
        <authorList>
            <consortium name="US DOE Joint Genome Institute (JGI-PGF)"/>
            <person name="Walter F."/>
            <person name="Albersmeier A."/>
            <person name="Kalinowski J."/>
            <person name="Ruckert C."/>
        </authorList>
    </citation>
    <scope>NUCLEOTIDE SEQUENCE</scope>
    <source>
        <strain evidence="2">VKM B-1513</strain>
    </source>
</reference>
<name>A0A9W6IID6_9PROT</name>
<dbReference type="EMBL" id="BSFE01000001">
    <property type="protein sequence ID" value="GLK50498.1"/>
    <property type="molecule type" value="Genomic_DNA"/>
</dbReference>
<dbReference type="Gene3D" id="3.30.110.170">
    <property type="entry name" value="Protein of unknown function (DUF541), domain 1"/>
    <property type="match status" value="1"/>
</dbReference>
<evidence type="ECO:0000256" key="1">
    <source>
        <dbReference type="SAM" id="SignalP"/>
    </source>
</evidence>
<dbReference type="PANTHER" id="PTHR34387">
    <property type="entry name" value="SLR1258 PROTEIN"/>
    <property type="match status" value="1"/>
</dbReference>
<dbReference type="Pfam" id="PF04402">
    <property type="entry name" value="SIMPL"/>
    <property type="match status" value="1"/>
</dbReference>
<proteinExistence type="predicted"/>
<reference evidence="2" key="2">
    <citation type="submission" date="2023-01" db="EMBL/GenBank/DDBJ databases">
        <authorList>
            <person name="Sun Q."/>
            <person name="Evtushenko L."/>
        </authorList>
    </citation>
    <scope>NUCLEOTIDE SEQUENCE</scope>
    <source>
        <strain evidence="2">VKM B-1513</strain>
    </source>
</reference>
<gene>
    <name evidence="2" type="ORF">GCM10017621_00060</name>
</gene>
<dbReference type="GO" id="GO:0006974">
    <property type="term" value="P:DNA damage response"/>
    <property type="evidence" value="ECO:0007669"/>
    <property type="project" value="TreeGrafter"/>
</dbReference>